<accession>A0A7T0KM95</accession>
<dbReference type="KEGG" id="cqn:G7Y29_07120"/>
<keyword evidence="2" id="KW-1185">Reference proteome</keyword>
<proteinExistence type="predicted"/>
<evidence type="ECO:0000313" key="2">
    <source>
        <dbReference type="Proteomes" id="UP000594586"/>
    </source>
</evidence>
<sequence length="200" mass="21599">MPTVIATRAPHASVHTAAPLGDLSLSLVSRAGFHSGSHLWPSPAFGSSTAYITLSPQLACVLVDGQGCPASHQRIGAAGRSVHEAWNTAARTVVAEAVSDGRAEFWVRDARHVLGVDAPRGLQLREDGIAPAAWLSHPQLFSIVHSHFSHVMRPRHELGYVTRDFRELFVFDASARSLARRFPSGCAMRYSVGFPVVESN</sequence>
<dbReference type="AlphaFoldDB" id="A0A7T0KM95"/>
<dbReference type="Proteomes" id="UP000594586">
    <property type="component" value="Chromosome"/>
</dbReference>
<reference evidence="1 2" key="1">
    <citation type="submission" date="2020-11" db="EMBL/GenBank/DDBJ databases">
        <title>Corynebacterium sp. MC1420.</title>
        <authorList>
            <person name="Zhou J."/>
        </authorList>
    </citation>
    <scope>NUCLEOTIDE SEQUENCE [LARGE SCALE GENOMIC DNA]</scope>
    <source>
        <strain evidence="1 2">MC1420</strain>
    </source>
</reference>
<gene>
    <name evidence="1" type="ORF">G7Y29_07120</name>
</gene>
<evidence type="ECO:0000313" key="1">
    <source>
        <dbReference type="EMBL" id="QPK82654.1"/>
    </source>
</evidence>
<name>A0A7T0KM95_9CORY</name>
<dbReference type="RefSeq" id="WP_165002610.1">
    <property type="nucleotide sequence ID" value="NZ_CP064955.1"/>
</dbReference>
<protein>
    <submittedName>
        <fullName evidence="1">Uncharacterized protein</fullName>
    </submittedName>
</protein>
<dbReference type="EMBL" id="CP064955">
    <property type="protein sequence ID" value="QPK82654.1"/>
    <property type="molecule type" value="Genomic_DNA"/>
</dbReference>
<organism evidence="1 2">
    <name type="scientific">Corynebacterium qintianiae</name>
    <dbReference type="NCBI Taxonomy" id="2709392"/>
    <lineage>
        <taxon>Bacteria</taxon>
        <taxon>Bacillati</taxon>
        <taxon>Actinomycetota</taxon>
        <taxon>Actinomycetes</taxon>
        <taxon>Mycobacteriales</taxon>
        <taxon>Corynebacteriaceae</taxon>
        <taxon>Corynebacterium</taxon>
    </lineage>
</organism>